<accession>A0A1F6DDU6</accession>
<reference evidence="2 3" key="1">
    <citation type="journal article" date="2016" name="Nat. Commun.">
        <title>Thousands of microbial genomes shed light on interconnected biogeochemical processes in an aquifer system.</title>
        <authorList>
            <person name="Anantharaman K."/>
            <person name="Brown C.T."/>
            <person name="Hug L.A."/>
            <person name="Sharon I."/>
            <person name="Castelle C.J."/>
            <person name="Probst A.J."/>
            <person name="Thomas B.C."/>
            <person name="Singh A."/>
            <person name="Wilkins M.J."/>
            <person name="Karaoz U."/>
            <person name="Brodie E.L."/>
            <person name="Williams K.H."/>
            <person name="Hubbard S.S."/>
            <person name="Banfield J.F."/>
        </authorList>
    </citation>
    <scope>NUCLEOTIDE SEQUENCE [LARGE SCALE GENOMIC DNA]</scope>
</reference>
<organism evidence="2 3">
    <name type="scientific">Candidatus Kaiserbacteria bacterium RIFCSPHIGHO2_02_FULL_49_16</name>
    <dbReference type="NCBI Taxonomy" id="1798490"/>
    <lineage>
        <taxon>Bacteria</taxon>
        <taxon>Candidatus Kaiseribacteriota</taxon>
    </lineage>
</organism>
<dbReference type="Proteomes" id="UP000178042">
    <property type="component" value="Unassembled WGS sequence"/>
</dbReference>
<protein>
    <submittedName>
        <fullName evidence="2">Uncharacterized protein</fullName>
    </submittedName>
</protein>
<evidence type="ECO:0000256" key="1">
    <source>
        <dbReference type="SAM" id="Phobius"/>
    </source>
</evidence>
<keyword evidence="1" id="KW-0812">Transmembrane</keyword>
<dbReference type="AlphaFoldDB" id="A0A1F6DDU6"/>
<proteinExistence type="predicted"/>
<gene>
    <name evidence="2" type="ORF">A3C86_00485</name>
</gene>
<sequence length="118" mass="13633">MNAYLLINVALLILGACFLGLPLMTWVANRLDPWLETIRLLETAEREMFEKPPNLRLAVIYLQKSRKALEAVIREKRHPAEVPDIKIRQNLLGGRISGEIKIRILKEELQKESPHQLD</sequence>
<keyword evidence="1" id="KW-0472">Membrane</keyword>
<feature type="transmembrane region" description="Helical" evidence="1">
    <location>
        <begin position="6"/>
        <end position="29"/>
    </location>
</feature>
<keyword evidence="1" id="KW-1133">Transmembrane helix</keyword>
<name>A0A1F6DDU6_9BACT</name>
<evidence type="ECO:0000313" key="3">
    <source>
        <dbReference type="Proteomes" id="UP000178042"/>
    </source>
</evidence>
<comment type="caution">
    <text evidence="2">The sequence shown here is derived from an EMBL/GenBank/DDBJ whole genome shotgun (WGS) entry which is preliminary data.</text>
</comment>
<evidence type="ECO:0000313" key="2">
    <source>
        <dbReference type="EMBL" id="OGG59212.1"/>
    </source>
</evidence>
<dbReference type="EMBL" id="MFLD01000029">
    <property type="protein sequence ID" value="OGG59212.1"/>
    <property type="molecule type" value="Genomic_DNA"/>
</dbReference>